<accession>A0AAV4P4W2</accession>
<dbReference type="EMBL" id="BPLR01021553">
    <property type="protein sequence ID" value="GIX91068.1"/>
    <property type="molecule type" value="Genomic_DNA"/>
</dbReference>
<sequence length="88" mass="10123">MHREAIGSRGGWGRLSVGVGMKGRVRRIWGVRVEERLGVGDFLEGDEALVLVRMDERKKERKEKERKKMWGPNNNCGRNNLRLLMGGF</sequence>
<evidence type="ECO:0000313" key="1">
    <source>
        <dbReference type="EMBL" id="GIX91068.1"/>
    </source>
</evidence>
<protein>
    <submittedName>
        <fullName evidence="1">Uncharacterized protein</fullName>
    </submittedName>
</protein>
<gene>
    <name evidence="1" type="ORF">CEXT_596031</name>
</gene>
<dbReference type="AlphaFoldDB" id="A0AAV4P4W2"/>
<proteinExistence type="predicted"/>
<organism evidence="1 2">
    <name type="scientific">Caerostris extrusa</name>
    <name type="common">Bark spider</name>
    <name type="synonym">Caerostris bankana</name>
    <dbReference type="NCBI Taxonomy" id="172846"/>
    <lineage>
        <taxon>Eukaryota</taxon>
        <taxon>Metazoa</taxon>
        <taxon>Ecdysozoa</taxon>
        <taxon>Arthropoda</taxon>
        <taxon>Chelicerata</taxon>
        <taxon>Arachnida</taxon>
        <taxon>Araneae</taxon>
        <taxon>Araneomorphae</taxon>
        <taxon>Entelegynae</taxon>
        <taxon>Araneoidea</taxon>
        <taxon>Araneidae</taxon>
        <taxon>Caerostris</taxon>
    </lineage>
</organism>
<comment type="caution">
    <text evidence="1">The sequence shown here is derived from an EMBL/GenBank/DDBJ whole genome shotgun (WGS) entry which is preliminary data.</text>
</comment>
<name>A0AAV4P4W2_CAEEX</name>
<keyword evidence="2" id="KW-1185">Reference proteome</keyword>
<reference evidence="1 2" key="1">
    <citation type="submission" date="2021-06" db="EMBL/GenBank/DDBJ databases">
        <title>Caerostris extrusa draft genome.</title>
        <authorList>
            <person name="Kono N."/>
            <person name="Arakawa K."/>
        </authorList>
    </citation>
    <scope>NUCLEOTIDE SEQUENCE [LARGE SCALE GENOMIC DNA]</scope>
</reference>
<evidence type="ECO:0000313" key="2">
    <source>
        <dbReference type="Proteomes" id="UP001054945"/>
    </source>
</evidence>
<dbReference type="Proteomes" id="UP001054945">
    <property type="component" value="Unassembled WGS sequence"/>
</dbReference>